<name>A0AAV9UDQ4_9PEZI</name>
<protein>
    <submittedName>
        <fullName evidence="3">Uncharacterized protein</fullName>
    </submittedName>
</protein>
<organism evidence="3 4">
    <name type="scientific">Orbilia blumenaviensis</name>
    <dbReference type="NCBI Taxonomy" id="1796055"/>
    <lineage>
        <taxon>Eukaryota</taxon>
        <taxon>Fungi</taxon>
        <taxon>Dikarya</taxon>
        <taxon>Ascomycota</taxon>
        <taxon>Pezizomycotina</taxon>
        <taxon>Orbiliomycetes</taxon>
        <taxon>Orbiliales</taxon>
        <taxon>Orbiliaceae</taxon>
        <taxon>Orbilia</taxon>
    </lineage>
</organism>
<proteinExistence type="predicted"/>
<feature type="signal peptide" evidence="2">
    <location>
        <begin position="1"/>
        <end position="27"/>
    </location>
</feature>
<feature type="chain" id="PRO_5044012820" evidence="2">
    <location>
        <begin position="28"/>
        <end position="510"/>
    </location>
</feature>
<dbReference type="EMBL" id="JAVHNS010000012">
    <property type="protein sequence ID" value="KAK6338489.1"/>
    <property type="molecule type" value="Genomic_DNA"/>
</dbReference>
<evidence type="ECO:0000313" key="3">
    <source>
        <dbReference type="EMBL" id="KAK6338489.1"/>
    </source>
</evidence>
<feature type="region of interest" description="Disordered" evidence="1">
    <location>
        <begin position="275"/>
        <end position="298"/>
    </location>
</feature>
<keyword evidence="2" id="KW-0732">Signal</keyword>
<evidence type="ECO:0000256" key="2">
    <source>
        <dbReference type="SAM" id="SignalP"/>
    </source>
</evidence>
<comment type="caution">
    <text evidence="3">The sequence shown here is derived from an EMBL/GenBank/DDBJ whole genome shotgun (WGS) entry which is preliminary data.</text>
</comment>
<dbReference type="AlphaFoldDB" id="A0AAV9UDQ4"/>
<evidence type="ECO:0000313" key="4">
    <source>
        <dbReference type="Proteomes" id="UP001373714"/>
    </source>
</evidence>
<gene>
    <name evidence="3" type="ORF">TWF730_002552</name>
</gene>
<keyword evidence="4" id="KW-1185">Reference proteome</keyword>
<sequence>MKSITPITHNPIWTMLSLLPLLQATSAFYIEAAVGSGEYFSRAHPLKIGSGKPEFKGPYECGLTGEIFRLSEQPVDGVAVWNRPDSQAILALALYTGLSCNRSRGTHGQRPKIMILLDPNRIRGVHVVSFQQYELSAVCKSWQGVSIQEEMKVGGALHGYDHPKLLAGSLIYWDDAGIRTIELDAVKWINAIPYEPLTLQRQISQYLREVVEVHVNPRLAVDSKYSGAKILMKSINGFLGIDGSEIRDPPFLKEYLPQLKLDVDDSYESFKTVPGSMNSDGFGRGDPRNTQSAPRKPQLIQGIDILGQDNAGIDDIRRKKIPINEIIKSFNKVPDKLEEKRAWYRGVEARMAYNLQVLANAWRTLWAWEKANSELATTRPENVGLRQSAGLTGRQDSSVGQRTEQARGMSGLQGAPRDVAGLITNRLDPNRVGAQEEVERVQINRKDAQGIESGILEISDDEDLPEVPQFMHGIQDIDAQSSGSGVSDFFGDVSRVAHRGGNQGPDLSFV</sequence>
<reference evidence="3 4" key="1">
    <citation type="submission" date="2019-10" db="EMBL/GenBank/DDBJ databases">
        <authorList>
            <person name="Palmer J.M."/>
        </authorList>
    </citation>
    <scope>NUCLEOTIDE SEQUENCE [LARGE SCALE GENOMIC DNA]</scope>
    <source>
        <strain evidence="3 4">TWF730</strain>
    </source>
</reference>
<evidence type="ECO:0000256" key="1">
    <source>
        <dbReference type="SAM" id="MobiDB-lite"/>
    </source>
</evidence>
<dbReference type="Proteomes" id="UP001373714">
    <property type="component" value="Unassembled WGS sequence"/>
</dbReference>
<accession>A0AAV9UDQ4</accession>